<comment type="caution">
    <text evidence="2">The sequence shown here is derived from an EMBL/GenBank/DDBJ whole genome shotgun (WGS) entry which is preliminary data.</text>
</comment>
<evidence type="ECO:0000313" key="3">
    <source>
        <dbReference type="Proteomes" id="UP000283269"/>
    </source>
</evidence>
<gene>
    <name evidence="2" type="ORF">CVT25_006194</name>
</gene>
<feature type="region of interest" description="Disordered" evidence="1">
    <location>
        <begin position="1"/>
        <end position="31"/>
    </location>
</feature>
<evidence type="ECO:0000256" key="1">
    <source>
        <dbReference type="SAM" id="MobiDB-lite"/>
    </source>
</evidence>
<name>A0A409XH04_PSICY</name>
<accession>A0A409XH04</accession>
<organism evidence="2 3">
    <name type="scientific">Psilocybe cyanescens</name>
    <dbReference type="NCBI Taxonomy" id="93625"/>
    <lineage>
        <taxon>Eukaryota</taxon>
        <taxon>Fungi</taxon>
        <taxon>Dikarya</taxon>
        <taxon>Basidiomycota</taxon>
        <taxon>Agaricomycotina</taxon>
        <taxon>Agaricomycetes</taxon>
        <taxon>Agaricomycetidae</taxon>
        <taxon>Agaricales</taxon>
        <taxon>Agaricineae</taxon>
        <taxon>Strophariaceae</taxon>
        <taxon>Psilocybe</taxon>
    </lineage>
</organism>
<proteinExistence type="predicted"/>
<dbReference type="Proteomes" id="UP000283269">
    <property type="component" value="Unassembled WGS sequence"/>
</dbReference>
<keyword evidence="3" id="KW-1185">Reference proteome</keyword>
<reference evidence="2 3" key="1">
    <citation type="journal article" date="2018" name="Evol. Lett.">
        <title>Horizontal gene cluster transfer increased hallucinogenic mushroom diversity.</title>
        <authorList>
            <person name="Reynolds H.T."/>
            <person name="Vijayakumar V."/>
            <person name="Gluck-Thaler E."/>
            <person name="Korotkin H.B."/>
            <person name="Matheny P.B."/>
            <person name="Slot J.C."/>
        </authorList>
    </citation>
    <scope>NUCLEOTIDE SEQUENCE [LARGE SCALE GENOMIC DNA]</scope>
    <source>
        <strain evidence="2 3">2631</strain>
    </source>
</reference>
<sequence>MSHASASSPSSPASCTSTSSTSGMTWSPRGNWLADGTSSQRFFGLDGLDRVVRLRGHVALDVVEIFRVGFILLPLKRYVIHHNLLRNKSHTSLHQDRSFFSIINPVAMAFLIIPHPLPLFCPSIQL</sequence>
<protein>
    <submittedName>
        <fullName evidence="2">Uncharacterized protein</fullName>
    </submittedName>
</protein>
<feature type="compositionally biased region" description="Low complexity" evidence="1">
    <location>
        <begin position="1"/>
        <end position="28"/>
    </location>
</feature>
<dbReference type="InParanoid" id="A0A409XH04"/>
<evidence type="ECO:0000313" key="2">
    <source>
        <dbReference type="EMBL" id="PPQ90035.1"/>
    </source>
</evidence>
<dbReference type="EMBL" id="NHYD01001739">
    <property type="protein sequence ID" value="PPQ90035.1"/>
    <property type="molecule type" value="Genomic_DNA"/>
</dbReference>
<dbReference type="AlphaFoldDB" id="A0A409XH04"/>